<proteinExistence type="predicted"/>
<evidence type="ECO:0000313" key="3">
    <source>
        <dbReference type="Proteomes" id="UP000831947"/>
    </source>
</evidence>
<organism evidence="2 3">
    <name type="scientific">Bombilactobacillus thymidiniphilus</name>
    <dbReference type="NCBI Taxonomy" id="2923363"/>
    <lineage>
        <taxon>Bacteria</taxon>
        <taxon>Bacillati</taxon>
        <taxon>Bacillota</taxon>
        <taxon>Bacilli</taxon>
        <taxon>Lactobacillales</taxon>
        <taxon>Lactobacillaceae</taxon>
        <taxon>Bombilactobacillus</taxon>
    </lineage>
</organism>
<gene>
    <name evidence="2" type="ORF">MOO47_06920</name>
</gene>
<dbReference type="Gene3D" id="3.30.1330.30">
    <property type="match status" value="1"/>
</dbReference>
<evidence type="ECO:0000313" key="2">
    <source>
        <dbReference type="EMBL" id="UQS83498.1"/>
    </source>
</evidence>
<protein>
    <submittedName>
        <fullName evidence="2">Ribosomal L7Ae/L30e/S12e/Gadd45 family protein</fullName>
    </submittedName>
</protein>
<sequence length="100" mass="11291">MNEQKILNFLGIAQRANQIISGQELVLKAIKKQHAKFVFIASDTGNVAQKDFLLALERQQIAYTDYFSQIQLSSAIGRSTKSIAIMDIGFAQRFRELIND</sequence>
<dbReference type="SUPFAM" id="SSF55315">
    <property type="entry name" value="L30e-like"/>
    <property type="match status" value="1"/>
</dbReference>
<evidence type="ECO:0000259" key="1">
    <source>
        <dbReference type="Pfam" id="PF01248"/>
    </source>
</evidence>
<dbReference type="EMBL" id="CP093365">
    <property type="protein sequence ID" value="UQS83498.1"/>
    <property type="molecule type" value="Genomic_DNA"/>
</dbReference>
<dbReference type="InterPro" id="IPR004038">
    <property type="entry name" value="Ribosomal_eL8/eL30/eS12/Gad45"/>
</dbReference>
<dbReference type="Proteomes" id="UP000831947">
    <property type="component" value="Chromosome"/>
</dbReference>
<dbReference type="InterPro" id="IPR029064">
    <property type="entry name" value="Ribosomal_eL30-like_sf"/>
</dbReference>
<name>A0ABY4PCV3_9LACO</name>
<dbReference type="RefSeq" id="WP_249512724.1">
    <property type="nucleotide sequence ID" value="NZ_CP093365.1"/>
</dbReference>
<feature type="domain" description="Ribosomal protein eL8/eL30/eS12/Gadd45" evidence="1">
    <location>
        <begin position="5"/>
        <end position="88"/>
    </location>
</feature>
<keyword evidence="3" id="KW-1185">Reference proteome</keyword>
<accession>A0ABY4PCV3</accession>
<dbReference type="Pfam" id="PF01248">
    <property type="entry name" value="Ribosomal_L7Ae"/>
    <property type="match status" value="1"/>
</dbReference>
<reference evidence="2 3" key="1">
    <citation type="journal article" date="2022" name="Int. J. Syst. Evol. Microbiol.">
        <title>Apilactobacillus apisilvae sp. nov., Nicolia spurrieriana gen. nov. sp. nov., Bombilactobacillus folatiphilus sp. nov. and Bombilactobacillus thymidiniphilus sp. nov., four new lactic acid bacterial isolates from stingless bees Tetragonula carbonaria and Austroplebeia australis.</title>
        <authorList>
            <person name="Oliphant S.A."/>
            <person name="Watson-Haigh N.S."/>
            <person name="Sumby K.M."/>
            <person name="Gardner J."/>
            <person name="Groom S."/>
            <person name="Jiranek V."/>
        </authorList>
    </citation>
    <scope>NUCLEOTIDE SEQUENCE [LARGE SCALE GENOMIC DNA]</scope>
    <source>
        <strain evidence="2 3">SG4_A1</strain>
    </source>
</reference>